<dbReference type="FunFam" id="3.40.50.10050:FF:000001">
    <property type="entry name" value="Translation initiation factor IF-2"/>
    <property type="match status" value="1"/>
</dbReference>
<keyword evidence="9" id="KW-0812">Transmembrane</keyword>
<feature type="region of interest" description="Disordered" evidence="8">
    <location>
        <begin position="579"/>
        <end position="599"/>
    </location>
</feature>
<dbReference type="EMBL" id="LN835305">
    <property type="protein sequence ID" value="CRH00499.1"/>
    <property type="molecule type" value="Genomic_DNA"/>
</dbReference>
<dbReference type="PROSITE" id="PS50126">
    <property type="entry name" value="S1"/>
    <property type="match status" value="1"/>
</dbReference>
<keyword evidence="9" id="KW-0472">Membrane</keyword>
<dbReference type="CDD" id="cd03702">
    <property type="entry name" value="IF2_mtIF2_II"/>
    <property type="match status" value="1"/>
</dbReference>
<dbReference type="FunFam" id="2.40.30.10:FF:000054">
    <property type="entry name" value="Translation initiation factor IF-2"/>
    <property type="match status" value="1"/>
</dbReference>
<dbReference type="InterPro" id="IPR027417">
    <property type="entry name" value="P-loop_NTPase"/>
</dbReference>
<feature type="compositionally biased region" description="Basic and acidic residues" evidence="8">
    <location>
        <begin position="585"/>
        <end position="599"/>
    </location>
</feature>
<evidence type="ECO:0000256" key="3">
    <source>
        <dbReference type="ARBA" id="ARBA00022741"/>
    </source>
</evidence>
<dbReference type="Pfam" id="PF11987">
    <property type="entry name" value="IF-2"/>
    <property type="match status" value="1"/>
</dbReference>
<dbReference type="GO" id="GO:0003743">
    <property type="term" value="F:translation initiation factor activity"/>
    <property type="evidence" value="ECO:0007669"/>
    <property type="project" value="UniProtKB-KW"/>
</dbReference>
<dbReference type="SMART" id="SM00316">
    <property type="entry name" value="S1"/>
    <property type="match status" value="2"/>
</dbReference>
<dbReference type="GeneID" id="39736619"/>
<dbReference type="Gene3D" id="2.40.50.140">
    <property type="entry name" value="Nucleic acid-binding proteins"/>
    <property type="match status" value="1"/>
</dbReference>
<dbReference type="FunFam" id="3.40.50.300:FF:000019">
    <property type="entry name" value="Translation initiation factor IF-2"/>
    <property type="match status" value="1"/>
</dbReference>
<evidence type="ECO:0000256" key="5">
    <source>
        <dbReference type="ARBA" id="ARBA00023134"/>
    </source>
</evidence>
<dbReference type="PROSITE" id="PS51722">
    <property type="entry name" value="G_TR_2"/>
    <property type="match status" value="1"/>
</dbReference>
<dbReference type="Proteomes" id="UP000220158">
    <property type="component" value="Chromosome 10"/>
</dbReference>
<dbReference type="InterPro" id="IPR015760">
    <property type="entry name" value="TIF_IF2"/>
</dbReference>
<dbReference type="InterPro" id="IPR036925">
    <property type="entry name" value="TIF_IF2_dom3_sf"/>
</dbReference>
<keyword evidence="9" id="KW-1133">Transmembrane helix</keyword>
<evidence type="ECO:0000256" key="4">
    <source>
        <dbReference type="ARBA" id="ARBA00022917"/>
    </source>
</evidence>
<dbReference type="FunFam" id="2.40.30.10:FF:000008">
    <property type="entry name" value="Translation initiation factor IF-2"/>
    <property type="match status" value="1"/>
</dbReference>
<dbReference type="VEuPathDB" id="PlasmoDB:PRELSG_1015300"/>
<evidence type="ECO:0000313" key="13">
    <source>
        <dbReference type="Proteomes" id="UP000220158"/>
    </source>
</evidence>
<dbReference type="GO" id="GO:0003924">
    <property type="term" value="F:GTPase activity"/>
    <property type="evidence" value="ECO:0007669"/>
    <property type="project" value="InterPro"/>
</dbReference>
<feature type="domain" description="S1 motif" evidence="10">
    <location>
        <begin position="340"/>
        <end position="411"/>
    </location>
</feature>
<evidence type="ECO:0000256" key="6">
    <source>
        <dbReference type="ARBA" id="ARBA00025162"/>
    </source>
</evidence>
<dbReference type="SUPFAM" id="SSF50447">
    <property type="entry name" value="Translation proteins"/>
    <property type="match status" value="2"/>
</dbReference>
<evidence type="ECO:0000256" key="1">
    <source>
        <dbReference type="ARBA" id="ARBA00007733"/>
    </source>
</evidence>
<keyword evidence="5" id="KW-0342">GTP-binding</keyword>
<dbReference type="SUPFAM" id="SSF52540">
    <property type="entry name" value="P-loop containing nucleoside triphosphate hydrolases"/>
    <property type="match status" value="1"/>
</dbReference>
<dbReference type="OMA" id="VQDMDVQ"/>
<keyword evidence="4" id="KW-0648">Protein biosynthesis</keyword>
<dbReference type="Gene3D" id="3.40.50.300">
    <property type="entry name" value="P-loop containing nucleotide triphosphate hydrolases"/>
    <property type="match status" value="1"/>
</dbReference>
<reference evidence="12 13" key="1">
    <citation type="submission" date="2015-04" db="EMBL/GenBank/DDBJ databases">
        <authorList>
            <consortium name="Pathogen Informatics"/>
        </authorList>
    </citation>
    <scope>NUCLEOTIDE SEQUENCE [LARGE SCALE GENOMIC DNA]</scope>
    <source>
        <strain evidence="12 13">SGS1</strain>
    </source>
</reference>
<dbReference type="InterPro" id="IPR000795">
    <property type="entry name" value="T_Tr_GTP-bd_dom"/>
</dbReference>
<dbReference type="InterPro" id="IPR009000">
    <property type="entry name" value="Transl_B-barrel_sf"/>
</dbReference>
<evidence type="ECO:0000256" key="8">
    <source>
        <dbReference type="SAM" id="MobiDB-lite"/>
    </source>
</evidence>
<dbReference type="InterPro" id="IPR012340">
    <property type="entry name" value="NA-bd_OB-fold"/>
</dbReference>
<organism evidence="12 13">
    <name type="scientific">Plasmodium relictum</name>
    <dbReference type="NCBI Taxonomy" id="85471"/>
    <lineage>
        <taxon>Eukaryota</taxon>
        <taxon>Sar</taxon>
        <taxon>Alveolata</taxon>
        <taxon>Apicomplexa</taxon>
        <taxon>Aconoidasida</taxon>
        <taxon>Haemosporida</taxon>
        <taxon>Plasmodiidae</taxon>
        <taxon>Plasmodium</taxon>
        <taxon>Plasmodium (Haemamoeba)</taxon>
    </lineage>
</organism>
<dbReference type="PANTHER" id="PTHR43381:SF5">
    <property type="entry name" value="TR-TYPE G DOMAIN-CONTAINING PROTEIN"/>
    <property type="match status" value="1"/>
</dbReference>
<dbReference type="Gene3D" id="3.40.50.10050">
    <property type="entry name" value="Translation initiation factor IF- 2, domain 3"/>
    <property type="match status" value="1"/>
</dbReference>
<evidence type="ECO:0000313" key="12">
    <source>
        <dbReference type="EMBL" id="CRH00499.1"/>
    </source>
</evidence>
<gene>
    <name evidence="12" type="primary">MB2</name>
    <name evidence="12" type="synonym">IF2b</name>
    <name evidence="12" type="ORF">PRELSG_1015300</name>
</gene>
<keyword evidence="13" id="KW-1185">Reference proteome</keyword>
<dbReference type="CDD" id="cd01887">
    <property type="entry name" value="IF2_eIF5B"/>
    <property type="match status" value="1"/>
</dbReference>
<dbReference type="GO" id="GO:0003676">
    <property type="term" value="F:nucleic acid binding"/>
    <property type="evidence" value="ECO:0007669"/>
    <property type="project" value="InterPro"/>
</dbReference>
<dbReference type="OrthoDB" id="361630at2759"/>
<dbReference type="Gene3D" id="2.40.30.10">
    <property type="entry name" value="Translation factors"/>
    <property type="match status" value="2"/>
</dbReference>
<comment type="function">
    <text evidence="6">One of the essential components for the initiation of protein synthesis. Protects formylmethionyl-tRNA from spontaneous hydrolysis and promotes its binding to the 30S ribosomal subunits. Also involved in the hydrolysis of GTP during the formation of the 70S ribosomal complex.</text>
</comment>
<dbReference type="InterPro" id="IPR005225">
    <property type="entry name" value="Small_GTP-bd"/>
</dbReference>
<keyword evidence="3" id="KW-0547">Nucleotide-binding</keyword>
<dbReference type="NCBIfam" id="TIGR00231">
    <property type="entry name" value="small_GTP"/>
    <property type="match status" value="1"/>
</dbReference>
<dbReference type="InterPro" id="IPR003029">
    <property type="entry name" value="S1_domain"/>
</dbReference>
<dbReference type="InterPro" id="IPR053905">
    <property type="entry name" value="EF-G-like_DII"/>
</dbReference>
<dbReference type="SUPFAM" id="SSF52156">
    <property type="entry name" value="Initiation factor IF2/eIF5b, domain 3"/>
    <property type="match status" value="1"/>
</dbReference>
<dbReference type="PANTHER" id="PTHR43381">
    <property type="entry name" value="TRANSLATION INITIATION FACTOR IF-2-RELATED"/>
    <property type="match status" value="1"/>
</dbReference>
<feature type="domain" description="Tr-type G" evidence="11">
    <location>
        <begin position="843"/>
        <end position="1013"/>
    </location>
</feature>
<feature type="transmembrane region" description="Helical" evidence="9">
    <location>
        <begin position="6"/>
        <end position="29"/>
    </location>
</feature>
<comment type="similarity">
    <text evidence="1">Belongs to the TRAFAC class translation factor GTPase superfamily. Classic translation factor GTPase family. IF-2 subfamily.</text>
</comment>
<evidence type="ECO:0000256" key="7">
    <source>
        <dbReference type="ARBA" id="ARBA00044105"/>
    </source>
</evidence>
<keyword evidence="2 12" id="KW-0396">Initiation factor</keyword>
<protein>
    <recommendedName>
        <fullName evidence="7">Translation initiation factor IF-2, chloroplastic</fullName>
    </recommendedName>
</protein>
<dbReference type="Pfam" id="PF00009">
    <property type="entry name" value="GTP_EFTU"/>
    <property type="match status" value="1"/>
</dbReference>
<name>A0A1J1H759_PLARL</name>
<dbReference type="InterPro" id="IPR044145">
    <property type="entry name" value="IF2_II"/>
</dbReference>
<evidence type="ECO:0000256" key="9">
    <source>
        <dbReference type="SAM" id="Phobius"/>
    </source>
</evidence>
<proteinExistence type="inferred from homology"/>
<sequence length="1427" mass="166171">MFLKLLNVFVSLIIYVTITQINICLSFNLRKKLFFNLCKDRKCTKESTIKYNFILNKFFIKDVKSYLHKTKTGNPLLDSHFQYDLNMRILVNTIYKRNKKKNYIQLYNDYKNGYISSNLNNNAVKNINCTSNENENKNKKNNNLNNKYNSNNFEKNNHIIKKDIYNDVINKKVKNHEILYKRINDLKIKSNKEKEIESHNKNSNDIQQVMNLKIYSNKEDNKNVNSNHLNNINSNDRIQHNYIYSHNYNNNNSNGIMKYAYDNSKSTRSNNINDKKHNPSNIHYKNYSSNIKLDSLYINKNKTNTKKIDKNLISNENHIKEETLKNEKSKDFKLYDENMGKTFEGYVHSVSKNAACIKISELNKYGLLFKNKANLGDDIDDMNNFFEVNQKVYVKILGISIRKKIYYLGNVIKYNENIKLKKGEYSKGLITKICDSYCFIKILKNGSSGYLHKSKLFISNMDNNLESLSDLIVSKEDKIIFNKNNLIKFHFTEIFKIWDIIDVEILGESNDAFKSNYVLTIPQKSETYKKIRNFLNLIDSKENKYNNDDNNNNNSLKDKNIYINELKEINSFFNDKKKNTRKKNKLNDQKEYQQTKKQDYLKKNRESFDKLSKSTKHYQLPENITLSLLSKTIKISLSSIKKFFVINENKEFNSNYKLNNEQLKKVCEYFNINYNIEVKSYFNDIRDKPDNNYNGKSTFHEIKDSKDKMYIRQINKNEIHKNKIDKNKNDNIIVDKKEKDEKNENKITVDKKEKNEKSEDKIIVDKKEKDEKSEDKITVDKKEKDEKNENKITVDKKEKDENKNCEISIDKKKKKKKKNLTDLLSKRENYLKESNKDNSLIKKRNVVVTFIGHINHGKTSLFDYICKTNERNKEHGLITQNIRAFKAKVRDEYTFTFIDTPGHEAFMPIRSRGVKISDLSILVISGEEGIQEQTVECIKLIKEFNIKIIIAITKVDLPNIYIDRILNDLLEYGITTELNGGEIQVVECSIFKDDSVNKLLDAISLESEFFNLEMNTNEQASGVILDSYIDKIGIVSINILQSGILKVNDYFYTGSSYGRIKILKDHLNKNIKCAYSSDPIKVIGYNKNSLPKAGDKFFVVENESIAKEIAEHNKNKILSIEMNNFSYGGENLDIYKNFVISNENPNNTIISMDENINKEEDDISSKNINNNEHTDSNEKNAILNSEMDNLNKNKHKLNNFSDDAANSLENDILNNNDKSLFQNSLKKIYVNYFIKCDKQGTIDVLKNSILKLEKEDTIYKVKNKIIYANIGDITSSDINYALSFNAVIIGFNVKMSRNVPKNSKNYNYNVLFSNVLYELIKKVEEEMEKRLSAKPNGHLIGTAKILKVFNISKLGKVAGCAVTSGNINNNSSVRILRNDKIIYIGKVISLKIVKEEKTQVSENDECGIGFENFIDFLPDDIIEAYEE</sequence>
<dbReference type="InterPro" id="IPR023115">
    <property type="entry name" value="TIF_IF2_dom3"/>
</dbReference>
<dbReference type="SUPFAM" id="SSF50249">
    <property type="entry name" value="Nucleic acid-binding proteins"/>
    <property type="match status" value="1"/>
</dbReference>
<dbReference type="RefSeq" id="XP_028533502.1">
    <property type="nucleotide sequence ID" value="XM_028677076.1"/>
</dbReference>
<dbReference type="GO" id="GO:0005737">
    <property type="term" value="C:cytoplasm"/>
    <property type="evidence" value="ECO:0007669"/>
    <property type="project" value="TreeGrafter"/>
</dbReference>
<dbReference type="CDD" id="cd03692">
    <property type="entry name" value="mtIF2_IVc"/>
    <property type="match status" value="1"/>
</dbReference>
<dbReference type="KEGG" id="prel:PRELSG_1015300"/>
<dbReference type="Pfam" id="PF22042">
    <property type="entry name" value="EF-G_D2"/>
    <property type="match status" value="1"/>
</dbReference>
<dbReference type="GO" id="GO:0005525">
    <property type="term" value="F:GTP binding"/>
    <property type="evidence" value="ECO:0007669"/>
    <property type="project" value="UniProtKB-KW"/>
</dbReference>
<evidence type="ECO:0000256" key="2">
    <source>
        <dbReference type="ARBA" id="ARBA00022540"/>
    </source>
</evidence>
<evidence type="ECO:0000259" key="10">
    <source>
        <dbReference type="PROSITE" id="PS50126"/>
    </source>
</evidence>
<accession>A0A1J1H759</accession>
<evidence type="ECO:0000259" key="11">
    <source>
        <dbReference type="PROSITE" id="PS51722"/>
    </source>
</evidence>